<dbReference type="EMBL" id="JBBKTW010000009">
    <property type="protein sequence ID" value="MEN2991023.1"/>
    <property type="molecule type" value="Genomic_DNA"/>
</dbReference>
<reference evidence="1 2" key="1">
    <citation type="submission" date="2024-03" db="EMBL/GenBank/DDBJ databases">
        <title>High-quality draft genome sequencing of Tistrella sp. BH-R2-4.</title>
        <authorList>
            <person name="Dong C."/>
        </authorList>
    </citation>
    <scope>NUCLEOTIDE SEQUENCE [LARGE SCALE GENOMIC DNA]</scope>
    <source>
        <strain evidence="1 2">BH-R2-4</strain>
    </source>
</reference>
<proteinExistence type="predicted"/>
<protein>
    <submittedName>
        <fullName evidence="1">Uncharacterized protein</fullName>
    </submittedName>
</protein>
<accession>A0ABU9YQD9</accession>
<gene>
    <name evidence="1" type="ORF">WG926_22115</name>
</gene>
<comment type="caution">
    <text evidence="1">The sequence shown here is derived from an EMBL/GenBank/DDBJ whole genome shotgun (WGS) entry which is preliminary data.</text>
</comment>
<sequence>MLADAVGDMLARGRRARPGSTNLCKAWYNQDCILAFDFPRRRG</sequence>
<dbReference type="RefSeq" id="WP_345933634.1">
    <property type="nucleotide sequence ID" value="NZ_JBBKTV010000005.1"/>
</dbReference>
<name>A0ABU9YQD9_9PROT</name>
<evidence type="ECO:0000313" key="2">
    <source>
        <dbReference type="Proteomes" id="UP001413721"/>
    </source>
</evidence>
<dbReference type="Proteomes" id="UP001413721">
    <property type="component" value="Unassembled WGS sequence"/>
</dbReference>
<keyword evidence="2" id="KW-1185">Reference proteome</keyword>
<organism evidence="1 2">
    <name type="scientific">Tistrella arctica</name>
    <dbReference type="NCBI Taxonomy" id="3133430"/>
    <lineage>
        <taxon>Bacteria</taxon>
        <taxon>Pseudomonadati</taxon>
        <taxon>Pseudomonadota</taxon>
        <taxon>Alphaproteobacteria</taxon>
        <taxon>Geminicoccales</taxon>
        <taxon>Geminicoccaceae</taxon>
        <taxon>Tistrella</taxon>
    </lineage>
</organism>
<evidence type="ECO:0000313" key="1">
    <source>
        <dbReference type="EMBL" id="MEN2991023.1"/>
    </source>
</evidence>